<comment type="caution">
    <text evidence="1">The sequence shown here is derived from an EMBL/GenBank/DDBJ whole genome shotgun (WGS) entry which is preliminary data.</text>
</comment>
<dbReference type="RefSeq" id="WP_059261584.1">
    <property type="nucleotide sequence ID" value="NZ_KQ948351.1"/>
</dbReference>
<dbReference type="Proteomes" id="UP000053398">
    <property type="component" value="Unassembled WGS sequence"/>
</dbReference>
<reference evidence="1 2" key="1">
    <citation type="submission" date="2015-10" db="EMBL/GenBank/DDBJ databases">
        <title>Draft genome sequence of Streptomyces corchorusii DSM 40340, type strain for the species Streptomyces corchorusii.</title>
        <authorList>
            <person name="Ruckert C."/>
            <person name="Winkler A."/>
            <person name="Kalinowski J."/>
            <person name="Kampfer P."/>
            <person name="Glaeser S."/>
        </authorList>
    </citation>
    <scope>NUCLEOTIDE SEQUENCE [LARGE SCALE GENOMIC DNA]</scope>
    <source>
        <strain evidence="1 2">DSM 40340</strain>
    </source>
</reference>
<dbReference type="AlphaFoldDB" id="A0A101QM11"/>
<keyword evidence="2" id="KW-1185">Reference proteome</keyword>
<name>A0A101QM11_STRCK</name>
<protein>
    <submittedName>
        <fullName evidence="1">Uncharacterized protein</fullName>
    </submittedName>
</protein>
<evidence type="ECO:0000313" key="2">
    <source>
        <dbReference type="Proteomes" id="UP000053398"/>
    </source>
</evidence>
<accession>A0A101QM11</accession>
<dbReference type="EMBL" id="LMWP01000002">
    <property type="protein sequence ID" value="KUN32284.1"/>
    <property type="molecule type" value="Genomic_DNA"/>
</dbReference>
<evidence type="ECO:0000313" key="1">
    <source>
        <dbReference type="EMBL" id="KUN32284.1"/>
    </source>
</evidence>
<sequence length="181" mass="18890">MTTPRWQTEPPQQGAPRRRRHLLVALGAVLLLGGAGATVHTLSEQGHADVDPGAAASLSAEGLVACASAVAEGRVAQAGPAGAGPGFRVVLRVERAYKPAGGETRRLEFRTPEPDAERYYRVGARMLVLVPSAKGEAPSAYRDGDAPPEGTGDALEWARAWVEKAVPESGRMKCAETEGAG</sequence>
<gene>
    <name evidence="1" type="ORF">AQJ11_01755</name>
</gene>
<organism evidence="1 2">
    <name type="scientific">Streptomyces corchorusii</name>
    <name type="common">Streptomyces chibaensis</name>
    <dbReference type="NCBI Taxonomy" id="1903"/>
    <lineage>
        <taxon>Bacteria</taxon>
        <taxon>Bacillati</taxon>
        <taxon>Actinomycetota</taxon>
        <taxon>Actinomycetes</taxon>
        <taxon>Kitasatosporales</taxon>
        <taxon>Streptomycetaceae</taxon>
        <taxon>Streptomyces</taxon>
    </lineage>
</organism>
<proteinExistence type="predicted"/>